<evidence type="ECO:0000259" key="1">
    <source>
        <dbReference type="Pfam" id="PF01936"/>
    </source>
</evidence>
<organism evidence="2">
    <name type="scientific">uncultured Frankineae bacterium</name>
    <dbReference type="NCBI Taxonomy" id="437475"/>
    <lineage>
        <taxon>Bacteria</taxon>
        <taxon>Bacillati</taxon>
        <taxon>Actinomycetota</taxon>
        <taxon>Actinomycetes</taxon>
        <taxon>Frankiales</taxon>
        <taxon>environmental samples</taxon>
    </lineage>
</organism>
<proteinExistence type="predicted"/>
<dbReference type="EMBL" id="CADCUE010000022">
    <property type="protein sequence ID" value="CAA9312806.1"/>
    <property type="molecule type" value="Genomic_DNA"/>
</dbReference>
<gene>
    <name evidence="2" type="ORF">AVDCRST_MAG16-296</name>
</gene>
<dbReference type="AlphaFoldDB" id="A0A6J4KVW5"/>
<feature type="domain" description="NYN" evidence="1">
    <location>
        <begin position="13"/>
        <end position="144"/>
    </location>
</feature>
<dbReference type="Pfam" id="PF01936">
    <property type="entry name" value="NYN"/>
    <property type="match status" value="1"/>
</dbReference>
<name>A0A6J4KVW5_9ACTN</name>
<evidence type="ECO:0000313" key="2">
    <source>
        <dbReference type="EMBL" id="CAA9312806.1"/>
    </source>
</evidence>
<dbReference type="InterPro" id="IPR021139">
    <property type="entry name" value="NYN"/>
</dbReference>
<reference evidence="2" key="1">
    <citation type="submission" date="2020-02" db="EMBL/GenBank/DDBJ databases">
        <authorList>
            <person name="Meier V. D."/>
        </authorList>
    </citation>
    <scope>NUCLEOTIDE SEQUENCE</scope>
    <source>
        <strain evidence="2">AVDCRST_MAG16</strain>
    </source>
</reference>
<sequence>MLSSDVAEPRVTYLVIDGENLDATLGVSVLGHRPAPDERPRWERVLTYAQSVWGQPVKALFFLNASSGSLPMPFVQALLAMGLRPVPLSGPPGMKVVDVGIQRMLDAIAGRDADVVLGSHDGDFLPQVKALLEGGRRVALLGFREYVNSGYAELAGAGLQVFDLEQDAQAFNRPLPRVRILDIEAFDPAQFL</sequence>
<dbReference type="Gene3D" id="3.40.50.1010">
    <property type="entry name" value="5'-nuclease"/>
    <property type="match status" value="1"/>
</dbReference>
<dbReference type="GO" id="GO:0004540">
    <property type="term" value="F:RNA nuclease activity"/>
    <property type="evidence" value="ECO:0007669"/>
    <property type="project" value="InterPro"/>
</dbReference>
<protein>
    <recommendedName>
        <fullName evidence="1">NYN domain-containing protein</fullName>
    </recommendedName>
</protein>
<accession>A0A6J4KVW5</accession>